<evidence type="ECO:0000256" key="2">
    <source>
        <dbReference type="ARBA" id="ARBA00010446"/>
    </source>
</evidence>
<evidence type="ECO:0000256" key="6">
    <source>
        <dbReference type="RuleBase" id="RU365009"/>
    </source>
</evidence>
<dbReference type="AlphaFoldDB" id="A0A9P3LHB9"/>
<name>A0A9P3LHB9_9APHY</name>
<keyword evidence="8" id="KW-1185">Reference proteome</keyword>
<protein>
    <recommendedName>
        <fullName evidence="6">Hydrophobin</fullName>
    </recommendedName>
</protein>
<dbReference type="OrthoDB" id="4225815at2759"/>
<keyword evidence="3 6" id="KW-0134">Cell wall</keyword>
<dbReference type="CDD" id="cd23507">
    <property type="entry name" value="hydrophobin_I"/>
    <property type="match status" value="1"/>
</dbReference>
<keyword evidence="4 6" id="KW-0964">Secreted</keyword>
<proteinExistence type="inferred from homology"/>
<comment type="subcellular location">
    <subcellularLocation>
        <location evidence="1 6">Secreted</location>
        <location evidence="1 6">Cell wall</location>
    </subcellularLocation>
</comment>
<dbReference type="GO" id="GO:0009277">
    <property type="term" value="C:fungal-type cell wall"/>
    <property type="evidence" value="ECO:0007669"/>
    <property type="project" value="InterPro"/>
</dbReference>
<keyword evidence="5 6" id="KW-1015">Disulfide bond</keyword>
<comment type="similarity">
    <text evidence="2 6">Belongs to the fungal hydrophobin family.</text>
</comment>
<feature type="chain" id="PRO_5040539306" description="Hydrophobin" evidence="6">
    <location>
        <begin position="20"/>
        <end position="104"/>
    </location>
</feature>
<dbReference type="InterPro" id="IPR001338">
    <property type="entry name" value="Class_I_Hydrophobin"/>
</dbReference>
<evidence type="ECO:0000313" key="7">
    <source>
        <dbReference type="EMBL" id="GJE95381.1"/>
    </source>
</evidence>
<gene>
    <name evidence="7" type="ORF">PsYK624_115650</name>
</gene>
<dbReference type="Proteomes" id="UP000703269">
    <property type="component" value="Unassembled WGS sequence"/>
</dbReference>
<evidence type="ECO:0000256" key="4">
    <source>
        <dbReference type="ARBA" id="ARBA00022525"/>
    </source>
</evidence>
<dbReference type="SMART" id="SM00075">
    <property type="entry name" value="HYDRO"/>
    <property type="match status" value="1"/>
</dbReference>
<reference evidence="7 8" key="1">
    <citation type="submission" date="2021-08" db="EMBL/GenBank/DDBJ databases">
        <title>Draft Genome Sequence of Phanerochaete sordida strain YK-624.</title>
        <authorList>
            <person name="Mori T."/>
            <person name="Dohra H."/>
            <person name="Suzuki T."/>
            <person name="Kawagishi H."/>
            <person name="Hirai H."/>
        </authorList>
    </citation>
    <scope>NUCLEOTIDE SEQUENCE [LARGE SCALE GENOMIC DNA]</scope>
    <source>
        <strain evidence="7 8">YK-624</strain>
    </source>
</reference>
<dbReference type="GO" id="GO:0005199">
    <property type="term" value="F:structural constituent of cell wall"/>
    <property type="evidence" value="ECO:0007669"/>
    <property type="project" value="InterPro"/>
</dbReference>
<evidence type="ECO:0000256" key="3">
    <source>
        <dbReference type="ARBA" id="ARBA00022512"/>
    </source>
</evidence>
<keyword evidence="6" id="KW-0732">Signal</keyword>
<evidence type="ECO:0000313" key="8">
    <source>
        <dbReference type="Proteomes" id="UP000703269"/>
    </source>
</evidence>
<organism evidence="7 8">
    <name type="scientific">Phanerochaete sordida</name>
    <dbReference type="NCBI Taxonomy" id="48140"/>
    <lineage>
        <taxon>Eukaryota</taxon>
        <taxon>Fungi</taxon>
        <taxon>Dikarya</taxon>
        <taxon>Basidiomycota</taxon>
        <taxon>Agaricomycotina</taxon>
        <taxon>Agaricomycetes</taxon>
        <taxon>Polyporales</taxon>
        <taxon>Phanerochaetaceae</taxon>
        <taxon>Phanerochaete</taxon>
    </lineage>
</organism>
<comment type="caution">
    <text evidence="7">The sequence shown here is derived from an EMBL/GenBank/DDBJ whole genome shotgun (WGS) entry which is preliminary data.</text>
</comment>
<dbReference type="EMBL" id="BPQB01000048">
    <property type="protein sequence ID" value="GJE95381.1"/>
    <property type="molecule type" value="Genomic_DNA"/>
</dbReference>
<dbReference type="Pfam" id="PF01185">
    <property type="entry name" value="Hydrophobin"/>
    <property type="match status" value="1"/>
</dbReference>
<evidence type="ECO:0000256" key="1">
    <source>
        <dbReference type="ARBA" id="ARBA00004191"/>
    </source>
</evidence>
<evidence type="ECO:0000256" key="5">
    <source>
        <dbReference type="ARBA" id="ARBA00023157"/>
    </source>
</evidence>
<sequence>MFSRLALFSTVSLALLAVATPVVERNTPTTACCGSTESASSSAAAAVLSLLGIDASDISGLIGLTCSPISVVGVGSGSECSGTTVSCSNGVINSIGVGCVPVSA</sequence>
<accession>A0A9P3LHB9</accession>
<feature type="signal peptide" evidence="6">
    <location>
        <begin position="1"/>
        <end position="19"/>
    </location>
</feature>